<sequence>MIDMEEHGSFQFTQVKQNTSFRDKISFELKIRQQPEHSRMCGVGEKSDRRPIDPPPIIQLQVFDPTLTGNNQNFLHNPYYFMYTTLISSDGKEELSTLADCKARTITGSSVSSLSFLKDDSGMYGAFFVFPDLSVRCEGVYKLKFLLFEIVGSTVYFCQAINSSKFTVYSAKKFPGMDESTPLTKLFAEQGLKIRVRKEQKPSRLKNSANNQLKLQPDNYEHHYINQGYQNCSLYSHKNALHVRNMDFGYMSSSRSNNNQNISSRYKIIQNTPKSLVTDSQNQIGINSNIKNSEPQSLHSKDNDNIKQFYMKKITDSNTSEYHVYNNHNREANYGSNIIYRQNNEERINTSGNQFNRGAVACSTANSSTQEFVNNSSQNYNHINKYQPDTYTKNHYGNELPNRHHDNAYKSTEVYGKNSNSSNSLHSNFTRNSSLYQSKPDFDLRSHTKRGISHPLSSRLPPLSLISRQQKLIPDSNPCQKPQKSDRHLKFESFSPDLAIQKKQDSLKSPSHYNTSVYRGSQSELNVSYNTSAEGIRQRTLQNSSEKHILDSKQHYEESYDYSQNYKIPNYYEYDQKDENCLHPNVAIRENNAFYFYNDKKRSINNYKYLRNESGPSPSYSEIDTSFQTGPLRTDEFFLPNKHTHTTVADSYNNMKSRNIAEHNTEPHSIKRSSSPKNPKSSGRIKVNDLLTQNSPDIGK</sequence>
<feature type="compositionally biased region" description="Low complexity" evidence="5">
    <location>
        <begin position="453"/>
        <end position="463"/>
    </location>
</feature>
<keyword evidence="8" id="KW-1185">Reference proteome</keyword>
<feature type="compositionally biased region" description="Polar residues" evidence="5">
    <location>
        <begin position="690"/>
        <end position="700"/>
    </location>
</feature>
<dbReference type="Gene3D" id="2.60.40.3960">
    <property type="entry name" value="Velvet domain"/>
    <property type="match status" value="1"/>
</dbReference>
<reference evidence="7 8" key="1">
    <citation type="journal article" date="2018" name="MBio">
        <title>Comparative Genomics Reveals the Core Gene Toolbox for the Fungus-Insect Symbiosis.</title>
        <authorList>
            <person name="Wang Y."/>
            <person name="Stata M."/>
            <person name="Wang W."/>
            <person name="Stajich J.E."/>
            <person name="White M.M."/>
            <person name="Moncalvo J.M."/>
        </authorList>
    </citation>
    <scope>NUCLEOTIDE SEQUENCE [LARGE SCALE GENOMIC DNA]</scope>
    <source>
        <strain evidence="7 8">SWE-8-4</strain>
    </source>
</reference>
<evidence type="ECO:0000256" key="5">
    <source>
        <dbReference type="SAM" id="MobiDB-lite"/>
    </source>
</evidence>
<dbReference type="AlphaFoldDB" id="A0A2T9Z0B2"/>
<dbReference type="GO" id="GO:0005634">
    <property type="term" value="C:nucleus"/>
    <property type="evidence" value="ECO:0007669"/>
    <property type="project" value="UniProtKB-SubCell"/>
</dbReference>
<evidence type="ECO:0000256" key="1">
    <source>
        <dbReference type="ARBA" id="ARBA00004123"/>
    </source>
</evidence>
<name>A0A2T9Z0B2_9FUNG</name>
<evidence type="ECO:0000313" key="7">
    <source>
        <dbReference type="EMBL" id="PVU98031.1"/>
    </source>
</evidence>
<evidence type="ECO:0000256" key="4">
    <source>
        <dbReference type="ARBA" id="ARBA00023242"/>
    </source>
</evidence>
<dbReference type="PROSITE" id="PS51821">
    <property type="entry name" value="VELVET"/>
    <property type="match status" value="1"/>
</dbReference>
<feature type="region of interest" description="Disordered" evidence="5">
    <location>
        <begin position="662"/>
        <end position="700"/>
    </location>
</feature>
<protein>
    <recommendedName>
        <fullName evidence="6">Velvet domain-containing protein</fullName>
    </recommendedName>
</protein>
<keyword evidence="2" id="KW-0805">Transcription regulation</keyword>
<dbReference type="InterPro" id="IPR021740">
    <property type="entry name" value="Velvet"/>
</dbReference>
<feature type="compositionally biased region" description="Polar residues" evidence="5">
    <location>
        <begin position="386"/>
        <end position="395"/>
    </location>
</feature>
<gene>
    <name evidence="7" type="ORF">BB561_000137</name>
</gene>
<dbReference type="OrthoDB" id="5599552at2759"/>
<accession>A0A2T9Z0B2</accession>
<dbReference type="InterPro" id="IPR038491">
    <property type="entry name" value="Velvet_dom_sf"/>
</dbReference>
<dbReference type="InterPro" id="IPR037525">
    <property type="entry name" value="Velvet_dom"/>
</dbReference>
<keyword evidence="4" id="KW-0539">Nucleus</keyword>
<evidence type="ECO:0000313" key="8">
    <source>
        <dbReference type="Proteomes" id="UP000245383"/>
    </source>
</evidence>
<proteinExistence type="predicted"/>
<keyword evidence="3" id="KW-0804">Transcription</keyword>
<feature type="region of interest" description="Disordered" evidence="5">
    <location>
        <begin position="386"/>
        <end position="463"/>
    </location>
</feature>
<evidence type="ECO:0000259" key="6">
    <source>
        <dbReference type="PROSITE" id="PS51821"/>
    </source>
</evidence>
<organism evidence="7 8">
    <name type="scientific">Smittium simulii</name>
    <dbReference type="NCBI Taxonomy" id="133385"/>
    <lineage>
        <taxon>Eukaryota</taxon>
        <taxon>Fungi</taxon>
        <taxon>Fungi incertae sedis</taxon>
        <taxon>Zoopagomycota</taxon>
        <taxon>Kickxellomycotina</taxon>
        <taxon>Harpellomycetes</taxon>
        <taxon>Harpellales</taxon>
        <taxon>Legeriomycetaceae</taxon>
        <taxon>Smittium</taxon>
    </lineage>
</organism>
<evidence type="ECO:0000256" key="2">
    <source>
        <dbReference type="ARBA" id="ARBA00023015"/>
    </source>
</evidence>
<feature type="compositionally biased region" description="Low complexity" evidence="5">
    <location>
        <begin position="672"/>
        <end position="682"/>
    </location>
</feature>
<feature type="domain" description="Velvet" evidence="6">
    <location>
        <begin position="22"/>
        <end position="197"/>
    </location>
</feature>
<dbReference type="Proteomes" id="UP000245383">
    <property type="component" value="Unassembled WGS sequence"/>
</dbReference>
<dbReference type="PANTHER" id="PTHR33572">
    <property type="entry name" value="SPORE DEVELOPMENT REGULATOR VOSA"/>
    <property type="match status" value="1"/>
</dbReference>
<feature type="compositionally biased region" description="Low complexity" evidence="5">
    <location>
        <begin position="418"/>
        <end position="428"/>
    </location>
</feature>
<evidence type="ECO:0000256" key="3">
    <source>
        <dbReference type="ARBA" id="ARBA00023163"/>
    </source>
</evidence>
<dbReference type="EMBL" id="MBFR01000004">
    <property type="protein sequence ID" value="PVU98031.1"/>
    <property type="molecule type" value="Genomic_DNA"/>
</dbReference>
<comment type="caution">
    <text evidence="7">The sequence shown here is derived from an EMBL/GenBank/DDBJ whole genome shotgun (WGS) entry which is preliminary data.</text>
</comment>
<dbReference type="PANTHER" id="PTHR33572:SF18">
    <property type="entry name" value="SPORE DEVELOPMENT REGULATOR VOSA"/>
    <property type="match status" value="1"/>
</dbReference>
<dbReference type="Pfam" id="PF11754">
    <property type="entry name" value="Velvet"/>
    <property type="match status" value="2"/>
</dbReference>
<dbReference type="STRING" id="133385.A0A2T9Z0B2"/>
<comment type="subcellular location">
    <subcellularLocation>
        <location evidence="1">Nucleus</location>
    </subcellularLocation>
</comment>